<dbReference type="Proteomes" id="UP000323011">
    <property type="component" value="Unassembled WGS sequence"/>
</dbReference>
<dbReference type="OMA" id="ATMASWF"/>
<dbReference type="AlphaFoldDB" id="A0A5A8DDB4"/>
<comment type="caution">
    <text evidence="4">The sequence shown here is derived from an EMBL/GenBank/DDBJ whole genome shotgun (WGS) entry which is preliminary data.</text>
</comment>
<accession>A0A5A8DDB4</accession>
<reference evidence="5 6" key="1">
    <citation type="submission" date="2019-07" db="EMBL/GenBank/DDBJ databases">
        <title>Genomes of Cafeteria roenbergensis.</title>
        <authorList>
            <person name="Fischer M.G."/>
            <person name="Hackl T."/>
            <person name="Roman M."/>
        </authorList>
    </citation>
    <scope>NUCLEOTIDE SEQUENCE [LARGE SCALE GENOMIC DNA]</scope>
    <source>
        <strain evidence="3 5">BVI</strain>
        <strain evidence="4 6">RCC970-E3</strain>
    </source>
</reference>
<evidence type="ECO:0000313" key="6">
    <source>
        <dbReference type="Proteomes" id="UP000324907"/>
    </source>
</evidence>
<feature type="transmembrane region" description="Helical" evidence="1">
    <location>
        <begin position="35"/>
        <end position="52"/>
    </location>
</feature>
<name>A0A5A8DDB4_CAFRO</name>
<organism evidence="4 6">
    <name type="scientific">Cafeteria roenbergensis</name>
    <name type="common">Marine flagellate</name>
    <dbReference type="NCBI Taxonomy" id="33653"/>
    <lineage>
        <taxon>Eukaryota</taxon>
        <taxon>Sar</taxon>
        <taxon>Stramenopiles</taxon>
        <taxon>Bigyra</taxon>
        <taxon>Opalozoa</taxon>
        <taxon>Bicosoecida</taxon>
        <taxon>Cafeteriaceae</taxon>
        <taxon>Cafeteria</taxon>
    </lineage>
</organism>
<dbReference type="Proteomes" id="UP000324907">
    <property type="component" value="Unassembled WGS sequence"/>
</dbReference>
<dbReference type="EMBL" id="VLTN01000066">
    <property type="protein sequence ID" value="KAA0147471.1"/>
    <property type="molecule type" value="Genomic_DNA"/>
</dbReference>
<protein>
    <submittedName>
        <fullName evidence="4">Uncharacterized protein</fullName>
    </submittedName>
</protein>
<keyword evidence="1" id="KW-1133">Transmembrane helix</keyword>
<gene>
    <name evidence="4" type="ORF">FNF28_04926</name>
    <name evidence="3" type="ORF">FNF29_07317</name>
</gene>
<feature type="signal peptide" evidence="2">
    <location>
        <begin position="1"/>
        <end position="25"/>
    </location>
</feature>
<keyword evidence="1" id="KW-0812">Transmembrane</keyword>
<evidence type="ECO:0000256" key="2">
    <source>
        <dbReference type="SAM" id="SignalP"/>
    </source>
</evidence>
<keyword evidence="1" id="KW-0472">Membrane</keyword>
<evidence type="ECO:0000256" key="1">
    <source>
        <dbReference type="SAM" id="Phobius"/>
    </source>
</evidence>
<evidence type="ECO:0000313" key="5">
    <source>
        <dbReference type="Proteomes" id="UP000323011"/>
    </source>
</evidence>
<feature type="chain" id="PRO_5036365935" evidence="2">
    <location>
        <begin position="26"/>
        <end position="73"/>
    </location>
</feature>
<evidence type="ECO:0000313" key="4">
    <source>
        <dbReference type="EMBL" id="KAA0161861.1"/>
    </source>
</evidence>
<proteinExistence type="predicted"/>
<dbReference type="EMBL" id="VLTL01000089">
    <property type="protein sequence ID" value="KAA0161861.1"/>
    <property type="molecule type" value="Genomic_DNA"/>
</dbReference>
<keyword evidence="2" id="KW-0732">Signal</keyword>
<evidence type="ECO:0000313" key="3">
    <source>
        <dbReference type="EMBL" id="KAA0147471.1"/>
    </source>
</evidence>
<sequence>MPAVCGPRRGCTLIVFLLLITIAIASSASSEWLGWSLAAVIAGIVLMLDLLFDDSAFVFEPSFAAWQRKSGNA</sequence>
<keyword evidence="5" id="KW-1185">Reference proteome</keyword>